<dbReference type="PANTHER" id="PTHR42084:SF1">
    <property type="entry name" value="SERINE_THREONINE-PROTEIN KINASE PPK6"/>
    <property type="match status" value="1"/>
</dbReference>
<feature type="region of interest" description="Disordered" evidence="1">
    <location>
        <begin position="1"/>
        <end position="131"/>
    </location>
</feature>
<dbReference type="Proteomes" id="UP000309340">
    <property type="component" value="Unassembled WGS sequence"/>
</dbReference>
<name>A0A4U0WBZ4_9PEZI</name>
<sequence>MSQDLFAEFGSQAPPLHGIGDAARGHEQSRGPGIGPESATPDRATLVPLEGDRGKEIDEEDDFGDFEDASNAASASYAEPTAKAVSKTAEKTTPRAPEKTYPPPRPLQAEKKQPPSQPAKDPPDVGRHPFANHMDLLFAADDDEYDAGADEIADLATNPEAAMAYSKRVIAAQQANEFSGNKNASASVRGSVEPKHEPRKLRKKSAYVPAPNTEVMFDAEDDPPDDFGDFEGASDGAHKSSAAPSGSAMPDVDLLALDERDPQRSATTSEPTRSLEEDAWDDFEDSAIPVVDARNAAASSNVARESPFQRTMGAIAPKASATTGVELLPPTNMPPPAVLLSIFPSIFASGQEALLDPVSKLDMKQRQVLLAHPATHLFLRGYLGLAVVLGHIVAGRKLRWKRDQYLAQGMRIGPAAAGGKSGMKLAGVDKSEVAKEDREALDALRLWKSQIGKLRSAVAAASATTPDGEIKLPPVPEISEQSMPVRTVKAIEGGITAPHACALCGLKREERVAKVDVEVNDSFGEWWVEGMNMHLLCRNFWEEHKGKLRTR</sequence>
<feature type="compositionally biased region" description="Acidic residues" evidence="1">
    <location>
        <begin position="57"/>
        <end position="68"/>
    </location>
</feature>
<dbReference type="STRING" id="329884.A0A4U0WBZ4"/>
<feature type="compositionally biased region" description="Polar residues" evidence="1">
    <location>
        <begin position="177"/>
        <end position="188"/>
    </location>
</feature>
<proteinExistence type="predicted"/>
<evidence type="ECO:0000256" key="1">
    <source>
        <dbReference type="SAM" id="MobiDB-lite"/>
    </source>
</evidence>
<gene>
    <name evidence="2" type="ORF">B0A55_12961</name>
</gene>
<feature type="compositionally biased region" description="Acidic residues" evidence="1">
    <location>
        <begin position="217"/>
        <end position="229"/>
    </location>
</feature>
<organism evidence="2 3">
    <name type="scientific">Friedmanniomyces simplex</name>
    <dbReference type="NCBI Taxonomy" id="329884"/>
    <lineage>
        <taxon>Eukaryota</taxon>
        <taxon>Fungi</taxon>
        <taxon>Dikarya</taxon>
        <taxon>Ascomycota</taxon>
        <taxon>Pezizomycotina</taxon>
        <taxon>Dothideomycetes</taxon>
        <taxon>Dothideomycetidae</taxon>
        <taxon>Mycosphaerellales</taxon>
        <taxon>Teratosphaeriaceae</taxon>
        <taxon>Friedmanniomyces</taxon>
    </lineage>
</organism>
<evidence type="ECO:0000313" key="3">
    <source>
        <dbReference type="Proteomes" id="UP000309340"/>
    </source>
</evidence>
<accession>A0A4U0WBZ4</accession>
<protein>
    <submittedName>
        <fullName evidence="2">Uncharacterized protein</fullName>
    </submittedName>
</protein>
<feature type="region of interest" description="Disordered" evidence="1">
    <location>
        <begin position="177"/>
        <end position="249"/>
    </location>
</feature>
<reference evidence="2 3" key="1">
    <citation type="submission" date="2017-03" db="EMBL/GenBank/DDBJ databases">
        <title>Genomes of endolithic fungi from Antarctica.</title>
        <authorList>
            <person name="Coleine C."/>
            <person name="Masonjones S."/>
            <person name="Stajich J.E."/>
        </authorList>
    </citation>
    <scope>NUCLEOTIDE SEQUENCE [LARGE SCALE GENOMIC DNA]</scope>
    <source>
        <strain evidence="2 3">CCFEE 5184</strain>
    </source>
</reference>
<dbReference type="EMBL" id="NAJQ01001357">
    <property type="protein sequence ID" value="TKA60194.1"/>
    <property type="molecule type" value="Genomic_DNA"/>
</dbReference>
<keyword evidence="3" id="KW-1185">Reference proteome</keyword>
<dbReference type="PANTHER" id="PTHR42084">
    <property type="entry name" value="YALI0E26631P"/>
    <property type="match status" value="1"/>
</dbReference>
<comment type="caution">
    <text evidence="2">The sequence shown here is derived from an EMBL/GenBank/DDBJ whole genome shotgun (WGS) entry which is preliminary data.</text>
</comment>
<evidence type="ECO:0000313" key="2">
    <source>
        <dbReference type="EMBL" id="TKA60194.1"/>
    </source>
</evidence>
<feature type="compositionally biased region" description="Basic and acidic residues" evidence="1">
    <location>
        <begin position="88"/>
        <end position="98"/>
    </location>
</feature>
<dbReference type="OrthoDB" id="5420391at2759"/>
<dbReference type="AlphaFoldDB" id="A0A4U0WBZ4"/>